<keyword evidence="2" id="KW-0472">Membrane</keyword>
<accession>A0A9P8UTX8</accession>
<feature type="region of interest" description="Disordered" evidence="1">
    <location>
        <begin position="1"/>
        <end position="24"/>
    </location>
</feature>
<evidence type="ECO:0000313" key="3">
    <source>
        <dbReference type="EMBL" id="KAH6658111.1"/>
    </source>
</evidence>
<dbReference type="Pfam" id="PF11915">
    <property type="entry name" value="DUF3433"/>
    <property type="match status" value="2"/>
</dbReference>
<name>A0A9P8UTX8_9PEZI</name>
<feature type="compositionally biased region" description="Basic and acidic residues" evidence="1">
    <location>
        <begin position="91"/>
        <end position="101"/>
    </location>
</feature>
<sequence length="697" mass="76776">MDRLRPGDVSPTATLPDDYRATHDVSPISPVIESRLSKRSVSRRWRTLPNEYFDVSPQTPVPEHHDWLVTSDAQPVSTHSHSSTPCARQRWPKEVGSREIPRIPLQDPTQTIPEEEYSLSLDSLQELVLEDGDDREKSPKPPTATATGLSEVTNFSPIQRSYWSPVWFQDHLLIGLGVAFAIMAVAILALYLVSSRVLGLGPSAGPAGLVYLWKYIPTAAIAGLLALWNNVDFTARLLQPWTNLKDGPASAERSIFLDLISTTWLWPSTFKIAAETWSTVPMFTILGVILLNVVMVLSTALLQVEITSMVIDGEQSLADTLNDKDDKIEVRIGAAAPVITLLLACLGLSIVVLFKRSYEVVPRDPRSIGSIALLLQCSPELSQHFRSSFEHLRYHLQHERFMTTVPKTSGFQFAIVREAMNPTFQPANRGAQKSDNPTWWQPVPLRFWYRVIAIVFPLLLIGALEGVQQVSNRSGGIVSVTSPNTAHYAFTIIPAIVMWSVGVIYASLNFNTVLLAPYYALAKGSPADRSLFNRDLGRLPVMQLMTSLRQGRITTACTALSATIGPWLTIVVSGLYSAVPIKGESRIVQNNAPKLALQVLLGVMALCVTISWLSMQTSGLLPHCPCSIAGVAALLAGGGLWKGPEEERRDVDIPRGMEWMSDDELKKDGLWNDTVFGLGWWPDGRYGIDAGGRIDEG</sequence>
<feature type="transmembrane region" description="Helical" evidence="2">
    <location>
        <begin position="620"/>
        <end position="641"/>
    </location>
</feature>
<dbReference type="InterPro" id="IPR021840">
    <property type="entry name" value="DUF3433"/>
</dbReference>
<feature type="compositionally biased region" description="Polar residues" evidence="1">
    <location>
        <begin position="73"/>
        <end position="86"/>
    </location>
</feature>
<dbReference type="OrthoDB" id="4746250at2759"/>
<dbReference type="EMBL" id="JAGPXC010000002">
    <property type="protein sequence ID" value="KAH6658111.1"/>
    <property type="molecule type" value="Genomic_DNA"/>
</dbReference>
<dbReference type="RefSeq" id="XP_045962345.1">
    <property type="nucleotide sequence ID" value="XM_046095460.1"/>
</dbReference>
<feature type="region of interest" description="Disordered" evidence="1">
    <location>
        <begin position="73"/>
        <end position="112"/>
    </location>
</feature>
<comment type="caution">
    <text evidence="3">The sequence shown here is derived from an EMBL/GenBank/DDBJ whole genome shotgun (WGS) entry which is preliminary data.</text>
</comment>
<keyword evidence="4" id="KW-1185">Reference proteome</keyword>
<dbReference type="PANTHER" id="PTHR37544:SF3">
    <property type="entry name" value="SPRAY"/>
    <property type="match status" value="1"/>
</dbReference>
<feature type="transmembrane region" description="Helical" evidence="2">
    <location>
        <begin position="332"/>
        <end position="354"/>
    </location>
</feature>
<dbReference type="GeneID" id="70124353"/>
<dbReference type="Proteomes" id="UP000758603">
    <property type="component" value="Unassembled WGS sequence"/>
</dbReference>
<evidence type="ECO:0000256" key="2">
    <source>
        <dbReference type="SAM" id="Phobius"/>
    </source>
</evidence>
<dbReference type="AlphaFoldDB" id="A0A9P8UTX8"/>
<keyword evidence="2" id="KW-0812">Transmembrane</keyword>
<evidence type="ECO:0000256" key="1">
    <source>
        <dbReference type="SAM" id="MobiDB-lite"/>
    </source>
</evidence>
<feature type="transmembrane region" description="Helical" evidence="2">
    <location>
        <begin position="447"/>
        <end position="467"/>
    </location>
</feature>
<proteinExistence type="predicted"/>
<feature type="transmembrane region" description="Helical" evidence="2">
    <location>
        <begin position="172"/>
        <end position="192"/>
    </location>
</feature>
<protein>
    <submittedName>
        <fullName evidence="3">Uncharacterized protein</fullName>
    </submittedName>
</protein>
<evidence type="ECO:0000313" key="4">
    <source>
        <dbReference type="Proteomes" id="UP000758603"/>
    </source>
</evidence>
<keyword evidence="2" id="KW-1133">Transmembrane helix</keyword>
<organism evidence="3 4">
    <name type="scientific">Truncatella angustata</name>
    <dbReference type="NCBI Taxonomy" id="152316"/>
    <lineage>
        <taxon>Eukaryota</taxon>
        <taxon>Fungi</taxon>
        <taxon>Dikarya</taxon>
        <taxon>Ascomycota</taxon>
        <taxon>Pezizomycotina</taxon>
        <taxon>Sordariomycetes</taxon>
        <taxon>Xylariomycetidae</taxon>
        <taxon>Amphisphaeriales</taxon>
        <taxon>Sporocadaceae</taxon>
        <taxon>Truncatella</taxon>
    </lineage>
</organism>
<gene>
    <name evidence="3" type="ORF">BKA67DRAFT_206486</name>
</gene>
<feature type="transmembrane region" description="Helical" evidence="2">
    <location>
        <begin position="553"/>
        <end position="575"/>
    </location>
</feature>
<feature type="transmembrane region" description="Helical" evidence="2">
    <location>
        <begin position="595"/>
        <end position="614"/>
    </location>
</feature>
<feature type="transmembrane region" description="Helical" evidence="2">
    <location>
        <begin position="488"/>
        <end position="508"/>
    </location>
</feature>
<dbReference type="PANTHER" id="PTHR37544">
    <property type="entry name" value="SPRAY-RELATED"/>
    <property type="match status" value="1"/>
</dbReference>
<feature type="transmembrane region" description="Helical" evidence="2">
    <location>
        <begin position="280"/>
        <end position="302"/>
    </location>
</feature>
<feature type="transmembrane region" description="Helical" evidence="2">
    <location>
        <begin position="212"/>
        <end position="231"/>
    </location>
</feature>
<reference evidence="3" key="1">
    <citation type="journal article" date="2021" name="Nat. Commun.">
        <title>Genetic determinants of endophytism in the Arabidopsis root mycobiome.</title>
        <authorList>
            <person name="Mesny F."/>
            <person name="Miyauchi S."/>
            <person name="Thiergart T."/>
            <person name="Pickel B."/>
            <person name="Atanasova L."/>
            <person name="Karlsson M."/>
            <person name="Huettel B."/>
            <person name="Barry K.W."/>
            <person name="Haridas S."/>
            <person name="Chen C."/>
            <person name="Bauer D."/>
            <person name="Andreopoulos W."/>
            <person name="Pangilinan J."/>
            <person name="LaButti K."/>
            <person name="Riley R."/>
            <person name="Lipzen A."/>
            <person name="Clum A."/>
            <person name="Drula E."/>
            <person name="Henrissat B."/>
            <person name="Kohler A."/>
            <person name="Grigoriev I.V."/>
            <person name="Martin F.M."/>
            <person name="Hacquard S."/>
        </authorList>
    </citation>
    <scope>NUCLEOTIDE SEQUENCE</scope>
    <source>
        <strain evidence="3">MPI-SDFR-AT-0073</strain>
    </source>
</reference>